<name>A0A165MNF3_9APHY</name>
<proteinExistence type="predicted"/>
<keyword evidence="3" id="KW-1185">Reference proteome</keyword>
<protein>
    <submittedName>
        <fullName evidence="2">Uncharacterized protein</fullName>
    </submittedName>
</protein>
<feature type="compositionally biased region" description="Low complexity" evidence="1">
    <location>
        <begin position="74"/>
        <end position="93"/>
    </location>
</feature>
<dbReference type="EMBL" id="KV429098">
    <property type="protein sequence ID" value="KZT65914.1"/>
    <property type="molecule type" value="Genomic_DNA"/>
</dbReference>
<dbReference type="Proteomes" id="UP000076727">
    <property type="component" value="Unassembled WGS sequence"/>
</dbReference>
<evidence type="ECO:0000313" key="2">
    <source>
        <dbReference type="EMBL" id="KZT65914.1"/>
    </source>
</evidence>
<feature type="region of interest" description="Disordered" evidence="1">
    <location>
        <begin position="1"/>
        <end position="131"/>
    </location>
</feature>
<organism evidence="2 3">
    <name type="scientific">Daedalea quercina L-15889</name>
    <dbReference type="NCBI Taxonomy" id="1314783"/>
    <lineage>
        <taxon>Eukaryota</taxon>
        <taxon>Fungi</taxon>
        <taxon>Dikarya</taxon>
        <taxon>Basidiomycota</taxon>
        <taxon>Agaricomycotina</taxon>
        <taxon>Agaricomycetes</taxon>
        <taxon>Polyporales</taxon>
        <taxon>Fomitopsis</taxon>
    </lineage>
</organism>
<evidence type="ECO:0000313" key="3">
    <source>
        <dbReference type="Proteomes" id="UP000076727"/>
    </source>
</evidence>
<reference evidence="2 3" key="1">
    <citation type="journal article" date="2016" name="Mol. Biol. Evol.">
        <title>Comparative Genomics of Early-Diverging Mushroom-Forming Fungi Provides Insights into the Origins of Lignocellulose Decay Capabilities.</title>
        <authorList>
            <person name="Nagy L.G."/>
            <person name="Riley R."/>
            <person name="Tritt A."/>
            <person name="Adam C."/>
            <person name="Daum C."/>
            <person name="Floudas D."/>
            <person name="Sun H."/>
            <person name="Yadav J.S."/>
            <person name="Pangilinan J."/>
            <person name="Larsson K.H."/>
            <person name="Matsuura K."/>
            <person name="Barry K."/>
            <person name="Labutti K."/>
            <person name="Kuo R."/>
            <person name="Ohm R.A."/>
            <person name="Bhattacharya S.S."/>
            <person name="Shirouzu T."/>
            <person name="Yoshinaga Y."/>
            <person name="Martin F.M."/>
            <person name="Grigoriev I.V."/>
            <person name="Hibbett D.S."/>
        </authorList>
    </citation>
    <scope>NUCLEOTIDE SEQUENCE [LARGE SCALE GENOMIC DNA]</scope>
    <source>
        <strain evidence="2 3">L-15889</strain>
    </source>
</reference>
<sequence length="157" mass="16827">MPQRQRIRPQASGLRSHSRHFQHQTTPVGQCVPALPVSAHSQSITRKAPRRSPPLDRARDAAQCRSPGGASDTSGAPLLPSAPPSRAAVSHSALQQEHDHDVRSSQGVRTRASADINRGRPPVRITPSGVTRATECGRETALSCYETCDLLHSPPAV</sequence>
<gene>
    <name evidence="2" type="ORF">DAEQUDRAFT_494802</name>
</gene>
<evidence type="ECO:0000256" key="1">
    <source>
        <dbReference type="SAM" id="MobiDB-lite"/>
    </source>
</evidence>
<dbReference type="AlphaFoldDB" id="A0A165MNF3"/>
<feature type="compositionally biased region" description="Basic and acidic residues" evidence="1">
    <location>
        <begin position="53"/>
        <end position="62"/>
    </location>
</feature>
<accession>A0A165MNF3</accession>